<protein>
    <submittedName>
        <fullName evidence="2">Uncharacterized protein</fullName>
    </submittedName>
</protein>
<name>A0A6A6EH74_9PEZI</name>
<evidence type="ECO:0000256" key="1">
    <source>
        <dbReference type="SAM" id="MobiDB-lite"/>
    </source>
</evidence>
<feature type="region of interest" description="Disordered" evidence="1">
    <location>
        <begin position="1"/>
        <end position="22"/>
    </location>
</feature>
<dbReference type="AlphaFoldDB" id="A0A6A6EH74"/>
<evidence type="ECO:0000313" key="2">
    <source>
        <dbReference type="EMBL" id="KAF2190192.1"/>
    </source>
</evidence>
<proteinExistence type="predicted"/>
<dbReference type="Proteomes" id="UP000800200">
    <property type="component" value="Unassembled WGS sequence"/>
</dbReference>
<dbReference type="EMBL" id="ML994619">
    <property type="protein sequence ID" value="KAF2190192.1"/>
    <property type="molecule type" value="Genomic_DNA"/>
</dbReference>
<sequence>MSETRHRDAIVHSSAEHAPPNTPAFAEAASQLCWTWSSLAALSCNSSRGAIVAAEIHELRLSIMVMLHFAPCALDPEESWRDTVSPCHGRHFGYSRLCHRPDVLRRCPSAVLVLWEASRSRCRCNLRTNLLLYLYSTANPTGSLQVFADINRSIGALALMPTVLPSFIIRRPASHPTLTYAEQIIILRLS</sequence>
<reference evidence="2" key="1">
    <citation type="journal article" date="2020" name="Stud. Mycol.">
        <title>101 Dothideomycetes genomes: a test case for predicting lifestyles and emergence of pathogens.</title>
        <authorList>
            <person name="Haridas S."/>
            <person name="Albert R."/>
            <person name="Binder M."/>
            <person name="Bloem J."/>
            <person name="Labutti K."/>
            <person name="Salamov A."/>
            <person name="Andreopoulos B."/>
            <person name="Baker S."/>
            <person name="Barry K."/>
            <person name="Bills G."/>
            <person name="Bluhm B."/>
            <person name="Cannon C."/>
            <person name="Castanera R."/>
            <person name="Culley D."/>
            <person name="Daum C."/>
            <person name="Ezra D."/>
            <person name="Gonzalez J."/>
            <person name="Henrissat B."/>
            <person name="Kuo A."/>
            <person name="Liang C."/>
            <person name="Lipzen A."/>
            <person name="Lutzoni F."/>
            <person name="Magnuson J."/>
            <person name="Mondo S."/>
            <person name="Nolan M."/>
            <person name="Ohm R."/>
            <person name="Pangilinan J."/>
            <person name="Park H.-J."/>
            <person name="Ramirez L."/>
            <person name="Alfaro M."/>
            <person name="Sun H."/>
            <person name="Tritt A."/>
            <person name="Yoshinaga Y."/>
            <person name="Zwiers L.-H."/>
            <person name="Turgeon B."/>
            <person name="Goodwin S."/>
            <person name="Spatafora J."/>
            <person name="Crous P."/>
            <person name="Grigoriev I."/>
        </authorList>
    </citation>
    <scope>NUCLEOTIDE SEQUENCE</scope>
    <source>
        <strain evidence="2">CBS 207.26</strain>
    </source>
</reference>
<evidence type="ECO:0000313" key="3">
    <source>
        <dbReference type="Proteomes" id="UP000800200"/>
    </source>
</evidence>
<keyword evidence="3" id="KW-1185">Reference proteome</keyword>
<gene>
    <name evidence="2" type="ORF">K469DRAFT_25307</name>
</gene>
<feature type="compositionally biased region" description="Basic and acidic residues" evidence="1">
    <location>
        <begin position="1"/>
        <end position="10"/>
    </location>
</feature>
<accession>A0A6A6EH74</accession>
<organism evidence="2 3">
    <name type="scientific">Zopfia rhizophila CBS 207.26</name>
    <dbReference type="NCBI Taxonomy" id="1314779"/>
    <lineage>
        <taxon>Eukaryota</taxon>
        <taxon>Fungi</taxon>
        <taxon>Dikarya</taxon>
        <taxon>Ascomycota</taxon>
        <taxon>Pezizomycotina</taxon>
        <taxon>Dothideomycetes</taxon>
        <taxon>Dothideomycetes incertae sedis</taxon>
        <taxon>Zopfiaceae</taxon>
        <taxon>Zopfia</taxon>
    </lineage>
</organism>